<sequence>MAISWEFLEWDDVLRMPWGSAKALAIEMDKYCTVPLPPTWLATGEELSDLSSSELTTVSSAIDLVMKKATSTAGVLPASSGTMDEVPLFPLPVLNINDLPDDHPHSLRRCANLVFTSGYLSSEMRASETLVPILRGLLYVPGCCTSEAPGPSRTRETVFTSRMILDGLPEQMWPLATVALPRSWSDSTFAEDVQEATEALAHAFQPTLEFILSLYRVIPESDPTRLPYWILLCGFYYTSQGIHVRSHRPRWDPDAGQWRFQSVTCGTTTSTLLHSCYSFGMGRLIRALLMVQRCIYEVKQGMLGWLSDYGEVFRAHGFISSDPSSGPSTTTMMASELTLQLDNIINQGEHAQRTTSSKCRTYLGLREIPSDVCVRPEETLSLIRGLHNQWNGRIALPLLWTRQDKAILATYVYGKSLPESFTTISILTAPLAAEIECISDDDVLSRHKNIDTPEPDFCLARYKLLLEASLRLKNTVQSDARHNADAMARMLCCPPDDDNLVASALYGMLCGIPNCRITLSPSAQFPPSFLPDGIPPASLGFCVMPEPCHPAPHNMRRSSLLGPTLTHPALLIAIDARSFSSYDDESSRMNDISRCLAMHAEPNLHALREAWCIFHNVTDGSAPVPPLPEYAIVYGIAYDSEKVDLFAHFWSSSPDSPRMHDEAAEMVSLHIDRFTFSTDGMSENLRERSLGRLRLGVALLTIQKQLYRLASLWEEFDFPCDIRDLSENLDDMIGGMERILPKRCLSNRSDLSEGELWEIEGRRLDKPWSFARRYDSDDEEDEEEEDEEDEEDDEIDFLNFDQYLSLTTRESWLEHGEIERIEEWAREVVVGV</sequence>
<accession>A0A0D7B8F6</accession>
<evidence type="ECO:0000313" key="2">
    <source>
        <dbReference type="EMBL" id="KIY66459.1"/>
    </source>
</evidence>
<dbReference type="EMBL" id="KN880554">
    <property type="protein sequence ID" value="KIY66459.1"/>
    <property type="molecule type" value="Genomic_DNA"/>
</dbReference>
<feature type="region of interest" description="Disordered" evidence="1">
    <location>
        <begin position="773"/>
        <end position="793"/>
    </location>
</feature>
<evidence type="ECO:0000256" key="1">
    <source>
        <dbReference type="SAM" id="MobiDB-lite"/>
    </source>
</evidence>
<dbReference type="Proteomes" id="UP000054007">
    <property type="component" value="Unassembled WGS sequence"/>
</dbReference>
<organism evidence="2 3">
    <name type="scientific">Cylindrobasidium torrendii FP15055 ss-10</name>
    <dbReference type="NCBI Taxonomy" id="1314674"/>
    <lineage>
        <taxon>Eukaryota</taxon>
        <taxon>Fungi</taxon>
        <taxon>Dikarya</taxon>
        <taxon>Basidiomycota</taxon>
        <taxon>Agaricomycotina</taxon>
        <taxon>Agaricomycetes</taxon>
        <taxon>Agaricomycetidae</taxon>
        <taxon>Agaricales</taxon>
        <taxon>Marasmiineae</taxon>
        <taxon>Physalacriaceae</taxon>
        <taxon>Cylindrobasidium</taxon>
    </lineage>
</organism>
<dbReference type="STRING" id="1314674.A0A0D7B8F6"/>
<reference evidence="2 3" key="1">
    <citation type="journal article" date="2015" name="Fungal Genet. Biol.">
        <title>Evolution of novel wood decay mechanisms in Agaricales revealed by the genome sequences of Fistulina hepatica and Cylindrobasidium torrendii.</title>
        <authorList>
            <person name="Floudas D."/>
            <person name="Held B.W."/>
            <person name="Riley R."/>
            <person name="Nagy L.G."/>
            <person name="Koehler G."/>
            <person name="Ransdell A.S."/>
            <person name="Younus H."/>
            <person name="Chow J."/>
            <person name="Chiniquy J."/>
            <person name="Lipzen A."/>
            <person name="Tritt A."/>
            <person name="Sun H."/>
            <person name="Haridas S."/>
            <person name="LaButti K."/>
            <person name="Ohm R.A."/>
            <person name="Kues U."/>
            <person name="Blanchette R.A."/>
            <person name="Grigoriev I.V."/>
            <person name="Minto R.E."/>
            <person name="Hibbett D.S."/>
        </authorList>
    </citation>
    <scope>NUCLEOTIDE SEQUENCE [LARGE SCALE GENOMIC DNA]</scope>
    <source>
        <strain evidence="2 3">FP15055 ss-10</strain>
    </source>
</reference>
<evidence type="ECO:0000313" key="3">
    <source>
        <dbReference type="Proteomes" id="UP000054007"/>
    </source>
</evidence>
<proteinExistence type="predicted"/>
<keyword evidence="3" id="KW-1185">Reference proteome</keyword>
<gene>
    <name evidence="2" type="ORF">CYLTODRAFT_491469</name>
</gene>
<name>A0A0D7B8F6_9AGAR</name>
<feature type="compositionally biased region" description="Acidic residues" evidence="1">
    <location>
        <begin position="776"/>
        <end position="793"/>
    </location>
</feature>
<dbReference type="OrthoDB" id="2803005at2759"/>
<protein>
    <submittedName>
        <fullName evidence="2">Uncharacterized protein</fullName>
    </submittedName>
</protein>
<dbReference type="AlphaFoldDB" id="A0A0D7B8F6"/>